<evidence type="ECO:0000256" key="1">
    <source>
        <dbReference type="ARBA" id="ARBA00006806"/>
    </source>
</evidence>
<dbReference type="InterPro" id="IPR004226">
    <property type="entry name" value="TBCA"/>
</dbReference>
<comment type="similarity">
    <text evidence="1 3">Belongs to the TBCA family.</text>
</comment>
<gene>
    <name evidence="4" type="ORF">K7432_004855</name>
</gene>
<sequence>MSTLQRHLEIQTGVVKRIYKEGLYYVKEKDQQQAKIDKMVANDADIYDIRKQREVLDETLRMIPDGKKRLAAAYQELQTLVLQNADEPSINTTKEFKNASDLLDEIKL</sequence>
<dbReference type="SUPFAM" id="SSF46988">
    <property type="entry name" value="Tubulin chaperone cofactor A"/>
    <property type="match status" value="1"/>
</dbReference>
<dbReference type="InterPro" id="IPR036126">
    <property type="entry name" value="TBCA_sf"/>
</dbReference>
<dbReference type="Pfam" id="PF02970">
    <property type="entry name" value="TBCA"/>
    <property type="match status" value="1"/>
</dbReference>
<comment type="subcellular location">
    <subcellularLocation>
        <location evidence="3">Cytoplasm</location>
        <location evidence="3">Cytoskeleton</location>
    </subcellularLocation>
</comment>
<reference evidence="4 5" key="1">
    <citation type="submission" date="2023-04" db="EMBL/GenBank/DDBJ databases">
        <title>Genome of Basidiobolus ranarum AG-B5.</title>
        <authorList>
            <person name="Stajich J.E."/>
            <person name="Carter-House D."/>
            <person name="Gryganskyi A."/>
        </authorList>
    </citation>
    <scope>NUCLEOTIDE SEQUENCE [LARGE SCALE GENOMIC DNA]</scope>
    <source>
        <strain evidence="4 5">AG-B5</strain>
    </source>
</reference>
<keyword evidence="3" id="KW-0963">Cytoplasm</keyword>
<comment type="subunit">
    <text evidence="3">Supercomplex made of cofactors A to E. Cofactors A and D function by capturing and stabilizing tubulin in a quasi-native conformation. Cofactor E binds to the cofactor D-tubulin complex; interaction with cofactor C then causes the release of tubulin polypeptides that are committed to the native state.</text>
</comment>
<keyword evidence="5" id="KW-1185">Reference proteome</keyword>
<dbReference type="Proteomes" id="UP001479436">
    <property type="component" value="Unassembled WGS sequence"/>
</dbReference>
<comment type="caution">
    <text evidence="4">The sequence shown here is derived from an EMBL/GenBank/DDBJ whole genome shotgun (WGS) entry which is preliminary data.</text>
</comment>
<keyword evidence="2 3" id="KW-0143">Chaperone</keyword>
<name>A0ABR2W4W6_9FUNG</name>
<evidence type="ECO:0000313" key="5">
    <source>
        <dbReference type="Proteomes" id="UP001479436"/>
    </source>
</evidence>
<dbReference type="PANTHER" id="PTHR21500:SF0">
    <property type="entry name" value="TUBULIN-SPECIFIC CHAPERONE A"/>
    <property type="match status" value="1"/>
</dbReference>
<dbReference type="Gene3D" id="1.20.58.90">
    <property type="match status" value="1"/>
</dbReference>
<keyword evidence="3" id="KW-0206">Cytoskeleton</keyword>
<protein>
    <recommendedName>
        <fullName evidence="3">Tubulin-specific chaperone A</fullName>
    </recommendedName>
</protein>
<organism evidence="4 5">
    <name type="scientific">Basidiobolus ranarum</name>
    <dbReference type="NCBI Taxonomy" id="34480"/>
    <lineage>
        <taxon>Eukaryota</taxon>
        <taxon>Fungi</taxon>
        <taxon>Fungi incertae sedis</taxon>
        <taxon>Zoopagomycota</taxon>
        <taxon>Entomophthoromycotina</taxon>
        <taxon>Basidiobolomycetes</taxon>
        <taxon>Basidiobolales</taxon>
        <taxon>Basidiobolaceae</taxon>
        <taxon>Basidiobolus</taxon>
    </lineage>
</organism>
<dbReference type="PANTHER" id="PTHR21500">
    <property type="entry name" value="TUBULIN-SPECIFIC CHAPERONE A"/>
    <property type="match status" value="1"/>
</dbReference>
<evidence type="ECO:0000256" key="3">
    <source>
        <dbReference type="RuleBase" id="RU364030"/>
    </source>
</evidence>
<keyword evidence="3" id="KW-0493">Microtubule</keyword>
<proteinExistence type="inferred from homology"/>
<dbReference type="EMBL" id="JASJQH010007052">
    <property type="protein sequence ID" value="KAK9719350.1"/>
    <property type="molecule type" value="Genomic_DNA"/>
</dbReference>
<evidence type="ECO:0000256" key="2">
    <source>
        <dbReference type="ARBA" id="ARBA00023186"/>
    </source>
</evidence>
<accession>A0ABR2W4W6</accession>
<evidence type="ECO:0000313" key="4">
    <source>
        <dbReference type="EMBL" id="KAK9719350.1"/>
    </source>
</evidence>